<proteinExistence type="predicted"/>
<sequence length="340" mass="39255">MCIVSIITPNYNRAALIKETAASIFNQTSPNWEWIIVDDGSTDDSPQVMQEFAARDSRVKVFQRERLPKGAAACRNIAIENCSGNYLIFLDSDDVLASFCVEQRLKAAGEYPEYDFLIFPLLLFKNKPDDLGLLWNIENETDDITRTMLGDPICQGTGTIWKKQSFIEVGMWDETLLLWQDVELHLRTFLSDLKYKKLLNLPPDIFIRVSEISLSRTGFNSLPKFQSRVKVYTDTLNLADQRGLLPKYKKGLIHMGFDLVCSAIHSNHFAEADQLLKLNDKYALFDAACMNKIRQFYWAKRIKLYKFPLLKKLSVRPKVDIYNNYRVTLSKVKYHEKIAL</sequence>
<dbReference type="InterPro" id="IPR029044">
    <property type="entry name" value="Nucleotide-diphossugar_trans"/>
</dbReference>
<keyword evidence="3" id="KW-1185">Reference proteome</keyword>
<protein>
    <recommendedName>
        <fullName evidence="1">Glycosyltransferase 2-like domain-containing protein</fullName>
    </recommendedName>
</protein>
<gene>
    <name evidence="2" type="ORF">GCM10023188_09250</name>
</gene>
<dbReference type="PANTHER" id="PTHR43685">
    <property type="entry name" value="GLYCOSYLTRANSFERASE"/>
    <property type="match status" value="1"/>
</dbReference>
<dbReference type="SUPFAM" id="SSF53448">
    <property type="entry name" value="Nucleotide-diphospho-sugar transferases"/>
    <property type="match status" value="1"/>
</dbReference>
<feature type="domain" description="Glycosyltransferase 2-like" evidence="1">
    <location>
        <begin position="5"/>
        <end position="166"/>
    </location>
</feature>
<dbReference type="InterPro" id="IPR050834">
    <property type="entry name" value="Glycosyltransf_2"/>
</dbReference>
<dbReference type="RefSeq" id="WP_345157131.1">
    <property type="nucleotide sequence ID" value="NZ_BAABHC010000004.1"/>
</dbReference>
<name>A0ABP8LDD9_9BACT</name>
<dbReference type="CDD" id="cd00761">
    <property type="entry name" value="Glyco_tranf_GTA_type"/>
    <property type="match status" value="1"/>
</dbReference>
<dbReference type="EMBL" id="BAABHC010000004">
    <property type="protein sequence ID" value="GAA4426801.1"/>
    <property type="molecule type" value="Genomic_DNA"/>
</dbReference>
<dbReference type="Gene3D" id="3.90.550.10">
    <property type="entry name" value="Spore Coat Polysaccharide Biosynthesis Protein SpsA, Chain A"/>
    <property type="match status" value="1"/>
</dbReference>
<dbReference type="Proteomes" id="UP001500552">
    <property type="component" value="Unassembled WGS sequence"/>
</dbReference>
<reference evidence="3" key="1">
    <citation type="journal article" date="2019" name="Int. J. Syst. Evol. Microbiol.">
        <title>The Global Catalogue of Microorganisms (GCM) 10K type strain sequencing project: providing services to taxonomists for standard genome sequencing and annotation.</title>
        <authorList>
            <consortium name="The Broad Institute Genomics Platform"/>
            <consortium name="The Broad Institute Genome Sequencing Center for Infectious Disease"/>
            <person name="Wu L."/>
            <person name="Ma J."/>
        </authorList>
    </citation>
    <scope>NUCLEOTIDE SEQUENCE [LARGE SCALE GENOMIC DNA]</scope>
    <source>
        <strain evidence="3">JCM 17926</strain>
    </source>
</reference>
<evidence type="ECO:0000313" key="3">
    <source>
        <dbReference type="Proteomes" id="UP001500552"/>
    </source>
</evidence>
<dbReference type="Pfam" id="PF00535">
    <property type="entry name" value="Glycos_transf_2"/>
    <property type="match status" value="1"/>
</dbReference>
<comment type="caution">
    <text evidence="2">The sequence shown here is derived from an EMBL/GenBank/DDBJ whole genome shotgun (WGS) entry which is preliminary data.</text>
</comment>
<dbReference type="PANTHER" id="PTHR43685:SF2">
    <property type="entry name" value="GLYCOSYLTRANSFERASE 2-LIKE DOMAIN-CONTAINING PROTEIN"/>
    <property type="match status" value="1"/>
</dbReference>
<dbReference type="InterPro" id="IPR001173">
    <property type="entry name" value="Glyco_trans_2-like"/>
</dbReference>
<accession>A0ABP8LDD9</accession>
<evidence type="ECO:0000259" key="1">
    <source>
        <dbReference type="Pfam" id="PF00535"/>
    </source>
</evidence>
<evidence type="ECO:0000313" key="2">
    <source>
        <dbReference type="EMBL" id="GAA4426801.1"/>
    </source>
</evidence>
<organism evidence="2 3">
    <name type="scientific">Pontibacter saemangeumensis</name>
    <dbReference type="NCBI Taxonomy" id="1084525"/>
    <lineage>
        <taxon>Bacteria</taxon>
        <taxon>Pseudomonadati</taxon>
        <taxon>Bacteroidota</taxon>
        <taxon>Cytophagia</taxon>
        <taxon>Cytophagales</taxon>
        <taxon>Hymenobacteraceae</taxon>
        <taxon>Pontibacter</taxon>
    </lineage>
</organism>